<dbReference type="EMBL" id="JBBPBN010000006">
    <property type="protein sequence ID" value="KAK9035860.1"/>
    <property type="molecule type" value="Genomic_DNA"/>
</dbReference>
<evidence type="ECO:0000313" key="2">
    <source>
        <dbReference type="Proteomes" id="UP001396334"/>
    </source>
</evidence>
<gene>
    <name evidence="1" type="ORF">V6N11_077885</name>
</gene>
<keyword evidence="2" id="KW-1185">Reference proteome</keyword>
<evidence type="ECO:0000313" key="1">
    <source>
        <dbReference type="EMBL" id="KAK9035860.1"/>
    </source>
</evidence>
<organism evidence="1 2">
    <name type="scientific">Hibiscus sabdariffa</name>
    <name type="common">roselle</name>
    <dbReference type="NCBI Taxonomy" id="183260"/>
    <lineage>
        <taxon>Eukaryota</taxon>
        <taxon>Viridiplantae</taxon>
        <taxon>Streptophyta</taxon>
        <taxon>Embryophyta</taxon>
        <taxon>Tracheophyta</taxon>
        <taxon>Spermatophyta</taxon>
        <taxon>Magnoliopsida</taxon>
        <taxon>eudicotyledons</taxon>
        <taxon>Gunneridae</taxon>
        <taxon>Pentapetalae</taxon>
        <taxon>rosids</taxon>
        <taxon>malvids</taxon>
        <taxon>Malvales</taxon>
        <taxon>Malvaceae</taxon>
        <taxon>Malvoideae</taxon>
        <taxon>Hibiscus</taxon>
    </lineage>
</organism>
<reference evidence="1 2" key="1">
    <citation type="journal article" date="2024" name="G3 (Bethesda)">
        <title>Genome assembly of Hibiscus sabdariffa L. provides insights into metabolisms of medicinal natural products.</title>
        <authorList>
            <person name="Kim T."/>
        </authorList>
    </citation>
    <scope>NUCLEOTIDE SEQUENCE [LARGE SCALE GENOMIC DNA]</scope>
    <source>
        <strain evidence="1">TK-2024</strain>
        <tissue evidence="1">Old leaves</tissue>
    </source>
</reference>
<comment type="caution">
    <text evidence="1">The sequence shown here is derived from an EMBL/GenBank/DDBJ whole genome shotgun (WGS) entry which is preliminary data.</text>
</comment>
<name>A0ABR2TEE6_9ROSI</name>
<accession>A0ABR2TEE6</accession>
<proteinExistence type="predicted"/>
<protein>
    <submittedName>
        <fullName evidence="1">Uncharacterized protein</fullName>
    </submittedName>
</protein>
<sequence>MKRKLVDTGQIQIDAQFVIMELKVLNMSFGYALKQDRQSESENSTVLWTVVTGKWMYDVWIMCLVRYGCKGVGEPVTVGLRQCPLAIRQAAVALRVGHSKLSL</sequence>
<dbReference type="Proteomes" id="UP001396334">
    <property type="component" value="Unassembled WGS sequence"/>
</dbReference>